<reference evidence="3 4" key="1">
    <citation type="journal article" date="2015" name="Stand. Genomic Sci.">
        <title>Genomic Encyclopedia of Bacterial and Archaeal Type Strains, Phase III: the genomes of soil and plant-associated and newly described type strains.</title>
        <authorList>
            <person name="Whitman W.B."/>
            <person name="Woyke T."/>
            <person name="Klenk H.P."/>
            <person name="Zhou Y."/>
            <person name="Lilburn T.G."/>
            <person name="Beck B.J."/>
            <person name="De Vos P."/>
            <person name="Vandamme P."/>
            <person name="Eisen J.A."/>
            <person name="Garrity G."/>
            <person name="Hugenholtz P."/>
            <person name="Kyrpides N.C."/>
        </authorList>
    </citation>
    <scope>NUCLEOTIDE SEQUENCE [LARGE SCALE GENOMIC DNA]</scope>
    <source>
        <strain evidence="3 4">CGMCC 1.10115</strain>
    </source>
</reference>
<dbReference type="RefSeq" id="WP_158638894.1">
    <property type="nucleotide sequence ID" value="NZ_CBCSDC010000035.1"/>
</dbReference>
<name>A0A562J8Z7_9BACI</name>
<evidence type="ECO:0000259" key="2">
    <source>
        <dbReference type="PROSITE" id="PS51898"/>
    </source>
</evidence>
<keyword evidence="4" id="KW-1185">Reference proteome</keyword>
<dbReference type="Gene3D" id="1.10.443.10">
    <property type="entry name" value="Intergrase catalytic core"/>
    <property type="match status" value="1"/>
</dbReference>
<dbReference type="InterPro" id="IPR002104">
    <property type="entry name" value="Integrase_catalytic"/>
</dbReference>
<dbReference type="GeneID" id="65405924"/>
<protein>
    <submittedName>
        <fullName evidence="3">Integrase/recombinase XerD</fullName>
    </submittedName>
</protein>
<evidence type="ECO:0000256" key="1">
    <source>
        <dbReference type="ARBA" id="ARBA00023172"/>
    </source>
</evidence>
<organism evidence="3 4">
    <name type="scientific">Cytobacillus oceanisediminis</name>
    <dbReference type="NCBI Taxonomy" id="665099"/>
    <lineage>
        <taxon>Bacteria</taxon>
        <taxon>Bacillati</taxon>
        <taxon>Bacillota</taxon>
        <taxon>Bacilli</taxon>
        <taxon>Bacillales</taxon>
        <taxon>Bacillaceae</taxon>
        <taxon>Cytobacillus</taxon>
    </lineage>
</organism>
<evidence type="ECO:0000313" key="3">
    <source>
        <dbReference type="EMBL" id="TWH79639.1"/>
    </source>
</evidence>
<evidence type="ECO:0000313" key="4">
    <source>
        <dbReference type="Proteomes" id="UP000318667"/>
    </source>
</evidence>
<dbReference type="GO" id="GO:0003677">
    <property type="term" value="F:DNA binding"/>
    <property type="evidence" value="ECO:0007669"/>
    <property type="project" value="InterPro"/>
</dbReference>
<keyword evidence="1" id="KW-0233">DNA recombination</keyword>
<feature type="domain" description="Tyr recombinase" evidence="2">
    <location>
        <begin position="1"/>
        <end position="122"/>
    </location>
</feature>
<dbReference type="GO" id="GO:0006310">
    <property type="term" value="P:DNA recombination"/>
    <property type="evidence" value="ECO:0007669"/>
    <property type="project" value="UniProtKB-KW"/>
</dbReference>
<dbReference type="InterPro" id="IPR011010">
    <property type="entry name" value="DNA_brk_join_enz"/>
</dbReference>
<dbReference type="OrthoDB" id="9785687at2"/>
<dbReference type="AlphaFoldDB" id="A0A562J8Z7"/>
<dbReference type="SUPFAM" id="SSF56349">
    <property type="entry name" value="DNA breaking-rejoining enzymes"/>
    <property type="match status" value="1"/>
</dbReference>
<sequence length="122" mass="14485">MWQFDPGTNDNDTKRKRKKDRVVLFERECAEHLKAYLDTREDTIPFVFVNFKSTGQMFPRTIQLEFDCYTKRLGVHISTHTLRHTFAAHLARKGMPFACIQVLLWHNGQHQTQLYAVYIIKQ</sequence>
<dbReference type="Proteomes" id="UP000318667">
    <property type="component" value="Unassembled WGS sequence"/>
</dbReference>
<comment type="caution">
    <text evidence="3">The sequence shown here is derived from an EMBL/GenBank/DDBJ whole genome shotgun (WGS) entry which is preliminary data.</text>
</comment>
<accession>A0A562J8Z7</accession>
<dbReference type="InterPro" id="IPR013762">
    <property type="entry name" value="Integrase-like_cat_sf"/>
</dbReference>
<dbReference type="GO" id="GO:0015074">
    <property type="term" value="P:DNA integration"/>
    <property type="evidence" value="ECO:0007669"/>
    <property type="project" value="InterPro"/>
</dbReference>
<proteinExistence type="predicted"/>
<gene>
    <name evidence="3" type="ORF">IQ19_04852</name>
</gene>
<dbReference type="PROSITE" id="PS51898">
    <property type="entry name" value="TYR_RECOMBINASE"/>
    <property type="match status" value="1"/>
</dbReference>
<dbReference type="EMBL" id="VLKI01000022">
    <property type="protein sequence ID" value="TWH79639.1"/>
    <property type="molecule type" value="Genomic_DNA"/>
</dbReference>
<dbReference type="Pfam" id="PF00589">
    <property type="entry name" value="Phage_integrase"/>
    <property type="match status" value="1"/>
</dbReference>